<proteinExistence type="predicted"/>
<keyword evidence="1" id="KW-0472">Membrane</keyword>
<evidence type="ECO:0000313" key="2">
    <source>
        <dbReference type="EMBL" id="KAH3683168.1"/>
    </source>
</evidence>
<feature type="transmembrane region" description="Helical" evidence="1">
    <location>
        <begin position="49"/>
        <end position="69"/>
    </location>
</feature>
<protein>
    <submittedName>
        <fullName evidence="2">Uncharacterized protein</fullName>
    </submittedName>
</protein>
<keyword evidence="1" id="KW-1133">Transmembrane helix</keyword>
<evidence type="ECO:0000313" key="3">
    <source>
        <dbReference type="Proteomes" id="UP000774326"/>
    </source>
</evidence>
<sequence>MLPTTARQASLSLGKKSINEMVPRKIRFTWNPQLMKGYGRVIRSRIPMIGQWFTVGLVLMGWPFLASAWDREFVRQDSVFVPL</sequence>
<accession>A0A9P8Q369</accession>
<name>A0A9P8Q369_WICPI</name>
<reference evidence="2" key="2">
    <citation type="submission" date="2021-01" db="EMBL/GenBank/DDBJ databases">
        <authorList>
            <person name="Schikora-Tamarit M.A."/>
        </authorList>
    </citation>
    <scope>NUCLEOTIDE SEQUENCE</scope>
    <source>
        <strain evidence="2">CBS2887</strain>
    </source>
</reference>
<dbReference type="Proteomes" id="UP000774326">
    <property type="component" value="Unassembled WGS sequence"/>
</dbReference>
<comment type="caution">
    <text evidence="2">The sequence shown here is derived from an EMBL/GenBank/DDBJ whole genome shotgun (WGS) entry which is preliminary data.</text>
</comment>
<dbReference type="EMBL" id="JAEUBG010003215">
    <property type="protein sequence ID" value="KAH3683168.1"/>
    <property type="molecule type" value="Genomic_DNA"/>
</dbReference>
<keyword evidence="1" id="KW-0812">Transmembrane</keyword>
<organism evidence="2 3">
    <name type="scientific">Wickerhamomyces pijperi</name>
    <name type="common">Yeast</name>
    <name type="synonym">Pichia pijperi</name>
    <dbReference type="NCBI Taxonomy" id="599730"/>
    <lineage>
        <taxon>Eukaryota</taxon>
        <taxon>Fungi</taxon>
        <taxon>Dikarya</taxon>
        <taxon>Ascomycota</taxon>
        <taxon>Saccharomycotina</taxon>
        <taxon>Saccharomycetes</taxon>
        <taxon>Phaffomycetales</taxon>
        <taxon>Wickerhamomycetaceae</taxon>
        <taxon>Wickerhamomyces</taxon>
    </lineage>
</organism>
<evidence type="ECO:0000256" key="1">
    <source>
        <dbReference type="SAM" id="Phobius"/>
    </source>
</evidence>
<reference evidence="2" key="1">
    <citation type="journal article" date="2021" name="Open Biol.">
        <title>Shared evolutionary footprints suggest mitochondrial oxidative damage underlies multiple complex I losses in fungi.</title>
        <authorList>
            <person name="Schikora-Tamarit M.A."/>
            <person name="Marcet-Houben M."/>
            <person name="Nosek J."/>
            <person name="Gabaldon T."/>
        </authorList>
    </citation>
    <scope>NUCLEOTIDE SEQUENCE</scope>
    <source>
        <strain evidence="2">CBS2887</strain>
    </source>
</reference>
<gene>
    <name evidence="2" type="ORF">WICPIJ_005865</name>
</gene>
<keyword evidence="3" id="KW-1185">Reference proteome</keyword>
<dbReference type="AlphaFoldDB" id="A0A9P8Q369"/>